<proteinExistence type="predicted"/>
<dbReference type="SUPFAM" id="SSF51658">
    <property type="entry name" value="Xylose isomerase-like"/>
    <property type="match status" value="1"/>
</dbReference>
<dbReference type="AlphaFoldDB" id="A0A3Q8S767"/>
<evidence type="ECO:0000259" key="1">
    <source>
        <dbReference type="Pfam" id="PF01261"/>
    </source>
</evidence>
<keyword evidence="2" id="KW-0413">Isomerase</keyword>
<dbReference type="InterPro" id="IPR013022">
    <property type="entry name" value="Xyl_isomerase-like_TIM-brl"/>
</dbReference>
<keyword evidence="3" id="KW-1185">Reference proteome</keyword>
<dbReference type="GO" id="GO:0016853">
    <property type="term" value="F:isomerase activity"/>
    <property type="evidence" value="ECO:0007669"/>
    <property type="project" value="UniProtKB-KW"/>
</dbReference>
<protein>
    <submittedName>
        <fullName evidence="2">Sugar phosphate isomerase/epimerase</fullName>
    </submittedName>
</protein>
<name>A0A3Q8S767_9FIRM</name>
<dbReference type="Proteomes" id="UP000278804">
    <property type="component" value="Chromosome"/>
</dbReference>
<reference evidence="2 3" key="1">
    <citation type="journal article" date="2020" name="Int. J. Syst. Evol. Microbiol.">
        <title>Description of Erysipelothrix piscisicarius sp. nov., an emergent fish pathogen, and assessment of virulence using a tiger barb (Puntigrus tetrazona) infection model.</title>
        <authorList>
            <person name="Pomaranski E.K."/>
            <person name="Griffin M.J."/>
            <person name="Camus A.C."/>
            <person name="Armwood A.R."/>
            <person name="Shelley J."/>
            <person name="Waldbieser G.C."/>
            <person name="LaFrentz B.R."/>
            <person name="Garcia J.C."/>
            <person name="Yanong R."/>
            <person name="Soto E."/>
        </authorList>
    </citation>
    <scope>NUCLEOTIDE SEQUENCE [LARGE SCALE GENOMIC DNA]</scope>
    <source>
        <strain evidence="2 3">15TAL0474</strain>
    </source>
</reference>
<feature type="domain" description="Xylose isomerase-like TIM barrel" evidence="1">
    <location>
        <begin position="20"/>
        <end position="248"/>
    </location>
</feature>
<evidence type="ECO:0000313" key="2">
    <source>
        <dbReference type="EMBL" id="AZK43864.1"/>
    </source>
</evidence>
<dbReference type="InterPro" id="IPR050312">
    <property type="entry name" value="IolE/XylAMocC-like"/>
</dbReference>
<dbReference type="KEGG" id="eri:EEI45_02875"/>
<organism evidence="2 3">
    <name type="scientific">Erysipelothrix piscisicarius</name>
    <dbReference type="NCBI Taxonomy" id="2485784"/>
    <lineage>
        <taxon>Bacteria</taxon>
        <taxon>Bacillati</taxon>
        <taxon>Bacillota</taxon>
        <taxon>Erysipelotrichia</taxon>
        <taxon>Erysipelotrichales</taxon>
        <taxon>Erysipelotrichaceae</taxon>
        <taxon>Erysipelothrix</taxon>
    </lineage>
</organism>
<dbReference type="Pfam" id="PF01261">
    <property type="entry name" value="AP_endonuc_2"/>
    <property type="match status" value="1"/>
</dbReference>
<dbReference type="PANTHER" id="PTHR12110">
    <property type="entry name" value="HYDROXYPYRUVATE ISOMERASE"/>
    <property type="match status" value="1"/>
</dbReference>
<evidence type="ECO:0000313" key="3">
    <source>
        <dbReference type="Proteomes" id="UP000278804"/>
    </source>
</evidence>
<sequence>MKLSAMNSHYRYYSLNTFFKTISSLGFDACEIWTSPHHFFVDYQQYDDPFALKTHAEHFGLEIIAICPEQTNPKPHNMATGSLEQQNRVYAYFRNMIDIAHTVGAKLVVVTSGWAFYDEPLEAAYQRSVAMMRRLCIYAQDKGILLAIEALQPYESRLVNTVQDLKAYQDAVACANLKICLDLGAMTQAEETIDDYFNVFKEDIVHVHFVDSGHCAWGDGQRNMQEDLTKFNQYKYQGYYSLETAKQCYETKPGDADLQSLTKYKEQGGI</sequence>
<dbReference type="EMBL" id="CP034234">
    <property type="protein sequence ID" value="AZK43864.1"/>
    <property type="molecule type" value="Genomic_DNA"/>
</dbReference>
<dbReference type="Gene3D" id="3.20.20.150">
    <property type="entry name" value="Divalent-metal-dependent TIM barrel enzymes"/>
    <property type="match status" value="1"/>
</dbReference>
<dbReference type="InterPro" id="IPR036237">
    <property type="entry name" value="Xyl_isomerase-like_sf"/>
</dbReference>
<dbReference type="RefSeq" id="WP_125164074.1">
    <property type="nucleotide sequence ID" value="NZ_CP034234.1"/>
</dbReference>
<accession>A0A3Q8S767</accession>
<gene>
    <name evidence="2" type="ORF">EEI45_02875</name>
</gene>